<gene>
    <name evidence="2" type="ORF">F8M41_019321</name>
</gene>
<dbReference type="Proteomes" id="UP000439903">
    <property type="component" value="Unassembled WGS sequence"/>
</dbReference>
<feature type="compositionally biased region" description="Basic residues" evidence="1">
    <location>
        <begin position="386"/>
        <end position="395"/>
    </location>
</feature>
<dbReference type="OrthoDB" id="2381297at2759"/>
<feature type="compositionally biased region" description="Acidic residues" evidence="1">
    <location>
        <begin position="33"/>
        <end position="42"/>
    </location>
</feature>
<reference evidence="2 3" key="1">
    <citation type="journal article" date="2019" name="Environ. Microbiol.">
        <title>At the nexus of three kingdoms: the genome of the mycorrhizal fungus Gigaspora margarita provides insights into plant, endobacterial and fungal interactions.</title>
        <authorList>
            <person name="Venice F."/>
            <person name="Ghignone S."/>
            <person name="Salvioli di Fossalunga A."/>
            <person name="Amselem J."/>
            <person name="Novero M."/>
            <person name="Xianan X."/>
            <person name="Sedzielewska Toro K."/>
            <person name="Morin E."/>
            <person name="Lipzen A."/>
            <person name="Grigoriev I.V."/>
            <person name="Henrissat B."/>
            <person name="Martin F.M."/>
            <person name="Bonfante P."/>
        </authorList>
    </citation>
    <scope>NUCLEOTIDE SEQUENCE [LARGE SCALE GENOMIC DNA]</scope>
    <source>
        <strain evidence="2 3">BEG34</strain>
    </source>
</reference>
<feature type="compositionally biased region" description="Polar residues" evidence="1">
    <location>
        <begin position="77"/>
        <end position="107"/>
    </location>
</feature>
<accession>A0A8H4EKH3</accession>
<feature type="compositionally biased region" description="Low complexity" evidence="1">
    <location>
        <begin position="339"/>
        <end position="351"/>
    </location>
</feature>
<protein>
    <submittedName>
        <fullName evidence="2">Uncharacterized protein</fullName>
    </submittedName>
</protein>
<evidence type="ECO:0000313" key="2">
    <source>
        <dbReference type="EMBL" id="KAF0505325.1"/>
    </source>
</evidence>
<feature type="region of interest" description="Disordered" evidence="1">
    <location>
        <begin position="329"/>
        <end position="444"/>
    </location>
</feature>
<feature type="compositionally biased region" description="Basic and acidic residues" evidence="1">
    <location>
        <begin position="374"/>
        <end position="385"/>
    </location>
</feature>
<feature type="compositionally biased region" description="Polar residues" evidence="1">
    <location>
        <begin position="411"/>
        <end position="426"/>
    </location>
</feature>
<dbReference type="AlphaFoldDB" id="A0A8H4EKH3"/>
<keyword evidence="3" id="KW-1185">Reference proteome</keyword>
<comment type="caution">
    <text evidence="2">The sequence shown here is derived from an EMBL/GenBank/DDBJ whole genome shotgun (WGS) entry which is preliminary data.</text>
</comment>
<evidence type="ECO:0000313" key="3">
    <source>
        <dbReference type="Proteomes" id="UP000439903"/>
    </source>
</evidence>
<sequence length="444" mass="50101">MSQNQMSYFYLYETIYPELTLVPNAIRFGDPETSVDDDDSVESSDSIDSHEFDSSYNSDESEELFFQVYSEDFFPNNSNDKVTSNHKSSKQVQNNDSVGEGSSLQNSDNRKEINFPNEESIFQNINREGVVNSNVIRRVTFNNSNGINALQGIIKKDAYFDNGTILKDTSIKKNYSDKEYSLQDDPEHNIDNFAQQIADGYLTSDHSEVSSQRSLDLLSDNNSSDFESLEDMLYIEAEDEEELWDEAFENSIQKTSNYKTESSNETLNTEINNDFRQQLASHEDKSLEHNLSQVQDDDFISSSTTAHTSVPLSYPLVVINSDASVPYITPSKSSMPLTSKASNVSSSGESSELPTTGLSHTELMSPPSPLLSKDLQDGERYDTRKKDKKVSRSSRSRNVEAKFHTLRSRSVKYQGSSNRQSRQGGNHSDHTRMKKNGMSLVCRN</sequence>
<evidence type="ECO:0000256" key="1">
    <source>
        <dbReference type="SAM" id="MobiDB-lite"/>
    </source>
</evidence>
<feature type="region of interest" description="Disordered" evidence="1">
    <location>
        <begin position="77"/>
        <end position="112"/>
    </location>
</feature>
<organism evidence="2 3">
    <name type="scientific">Gigaspora margarita</name>
    <dbReference type="NCBI Taxonomy" id="4874"/>
    <lineage>
        <taxon>Eukaryota</taxon>
        <taxon>Fungi</taxon>
        <taxon>Fungi incertae sedis</taxon>
        <taxon>Mucoromycota</taxon>
        <taxon>Glomeromycotina</taxon>
        <taxon>Glomeromycetes</taxon>
        <taxon>Diversisporales</taxon>
        <taxon>Gigasporaceae</taxon>
        <taxon>Gigaspora</taxon>
    </lineage>
</organism>
<feature type="region of interest" description="Disordered" evidence="1">
    <location>
        <begin position="30"/>
        <end position="58"/>
    </location>
</feature>
<dbReference type="EMBL" id="WTPW01000498">
    <property type="protein sequence ID" value="KAF0505325.1"/>
    <property type="molecule type" value="Genomic_DNA"/>
</dbReference>
<name>A0A8H4EKH3_GIGMA</name>
<proteinExistence type="predicted"/>